<dbReference type="PANTHER" id="PTHR13466:SF0">
    <property type="entry name" value="SMP-LTD DOMAIN-CONTAINING PROTEIN"/>
    <property type="match status" value="1"/>
</dbReference>
<evidence type="ECO:0000313" key="4">
    <source>
        <dbReference type="EMBL" id="CAF1012476.1"/>
    </source>
</evidence>
<organism evidence="4 6">
    <name type="scientific">Didymodactylos carnosus</name>
    <dbReference type="NCBI Taxonomy" id="1234261"/>
    <lineage>
        <taxon>Eukaryota</taxon>
        <taxon>Metazoa</taxon>
        <taxon>Spiralia</taxon>
        <taxon>Gnathifera</taxon>
        <taxon>Rotifera</taxon>
        <taxon>Eurotatoria</taxon>
        <taxon>Bdelloidea</taxon>
        <taxon>Philodinida</taxon>
        <taxon>Philodinidae</taxon>
        <taxon>Didymodactylos</taxon>
    </lineage>
</organism>
<evidence type="ECO:0000256" key="2">
    <source>
        <dbReference type="SAM" id="MobiDB-lite"/>
    </source>
</evidence>
<feature type="region of interest" description="Disordered" evidence="2">
    <location>
        <begin position="973"/>
        <end position="1014"/>
    </location>
</feature>
<dbReference type="GO" id="GO:0005789">
    <property type="term" value="C:endoplasmic reticulum membrane"/>
    <property type="evidence" value="ECO:0007669"/>
    <property type="project" value="UniProtKB-SubCell"/>
</dbReference>
<sequence>MRGKSIMHDFLKTDHHHRHRRSHHTKSKTSVTETDFAATPMTDQKKPTVFNKLGQKLSSLKDDIADKVETIKHSQSNSSNSFIMRTNMESDTVVIEKKDPSPLLSATAATIVHQKNPDDDGSALSGTTGGPAHLAVADRQHSISSLAMVFGRGGVTTLSAAAAAATTSFIRSDSYRLLHDLLSTENSAQAKDMMVSSVRQEMFSRARATSETASEDHINRIDPREMTAKPTTVHVDKMTARKPTMLLSGPKFRNHTVEPENQLKRDTIMRISIIVGVISLIITLWKPISSFFSGFTIGFMFAAAICIILIEMYMNAKADESIVHEWIDFPELEQILSEKAAKEDKSTSLHTCGEIIFGRYDVDRDDQFVRYPCVIRLEQYRLILQLPTKAIAESEKKEKEIKFVGYREYLIKEANLILVPEATLTRIKYWLCEYPIVVQNLQILDKQIFSKQNLEKSKFDTDDFFDNPSTTLSIFFETGPEKEDWFHKLSLVIRKGKDEIERANRLLMGAPSAPGIQTSSSTDSVSVTIAEMPIPFAARSTETRTLLNERVQMKEMENVGPPYADTMNSDKVQTDLLREQITNEHIRNDIAQAKVQVEELRRENIEKDSKDSKKTKDSDKDATGTHRTASMKKKYKKQEETLELLLKSSDCLDEAAITMNFLARRLFCDIFEEPLFKDLLKEKVELKLKEIAIAVLDELKVEKIDLGHTFPVILKVEPMQWNTRGIWFNLFLFYRGSFKITIKTKLRLQKLLHYNPTHDDPMFQQHRSAQLVHKLEEKIDNDDVQAQQKLLAKEPEVPENVASRKLGTLLQKLATSKHFQRFAALKPVAGVIEKLSGTEVGVNVELTSFSGVMTINIPPPPSDRIWIGFPELPDLALKVTPVFGESKYSYNIIHDFLEARIKDEMKRLLVLPSMDDQLLPFFRDWVIDGEIASKPANPLTDNVKTSQNQSSFREHLIEYNSYKDLNQANGSNVTGIPFTSSEKISSSSPKKSHHSHKKSNEQNQENTTENMSEF</sequence>
<feature type="compositionally biased region" description="Low complexity" evidence="2">
    <location>
        <begin position="980"/>
        <end position="989"/>
    </location>
</feature>
<feature type="compositionally biased region" description="Basic and acidic residues" evidence="2">
    <location>
        <begin position="601"/>
        <end position="624"/>
    </location>
</feature>
<keyword evidence="3" id="KW-0812">Transmembrane</keyword>
<feature type="transmembrane region" description="Helical" evidence="3">
    <location>
        <begin position="291"/>
        <end position="310"/>
    </location>
</feature>
<evidence type="ECO:0000313" key="6">
    <source>
        <dbReference type="Proteomes" id="UP000663829"/>
    </source>
</evidence>
<keyword evidence="6" id="KW-1185">Reference proteome</keyword>
<comment type="caution">
    <text evidence="4">The sequence shown here is derived from an EMBL/GenBank/DDBJ whole genome shotgun (WGS) entry which is preliminary data.</text>
</comment>
<dbReference type="Proteomes" id="UP000681722">
    <property type="component" value="Unassembled WGS sequence"/>
</dbReference>
<gene>
    <name evidence="4" type="ORF">GPM918_LOCUS14340</name>
    <name evidence="5" type="ORF">SRO942_LOCUS14342</name>
</gene>
<dbReference type="AlphaFoldDB" id="A0A814HN61"/>
<accession>A0A814HN61</accession>
<feature type="region of interest" description="Disordered" evidence="2">
    <location>
        <begin position="1"/>
        <end position="32"/>
    </location>
</feature>
<dbReference type="OrthoDB" id="26740at2759"/>
<evidence type="ECO:0000313" key="5">
    <source>
        <dbReference type="EMBL" id="CAF3783893.1"/>
    </source>
</evidence>
<feature type="compositionally biased region" description="Basic residues" evidence="2">
    <location>
        <begin position="14"/>
        <end position="27"/>
    </location>
</feature>
<dbReference type="Proteomes" id="UP000663829">
    <property type="component" value="Unassembled WGS sequence"/>
</dbReference>
<evidence type="ECO:0008006" key="7">
    <source>
        <dbReference type="Google" id="ProtNLM"/>
    </source>
</evidence>
<dbReference type="EMBL" id="CAJOBC010003441">
    <property type="protein sequence ID" value="CAF3783893.1"/>
    <property type="molecule type" value="Genomic_DNA"/>
</dbReference>
<proteinExistence type="predicted"/>
<evidence type="ECO:0000256" key="3">
    <source>
        <dbReference type="SAM" id="Phobius"/>
    </source>
</evidence>
<dbReference type="GO" id="GO:0008289">
    <property type="term" value="F:lipid binding"/>
    <property type="evidence" value="ECO:0007669"/>
    <property type="project" value="TreeGrafter"/>
</dbReference>
<feature type="transmembrane region" description="Helical" evidence="3">
    <location>
        <begin position="268"/>
        <end position="285"/>
    </location>
</feature>
<dbReference type="PANTHER" id="PTHR13466">
    <property type="entry name" value="TEX2 PROTEIN-RELATED"/>
    <property type="match status" value="1"/>
</dbReference>
<feature type="region of interest" description="Disordered" evidence="2">
    <location>
        <begin position="601"/>
        <end position="634"/>
    </location>
</feature>
<evidence type="ECO:0000256" key="1">
    <source>
        <dbReference type="ARBA" id="ARBA00004586"/>
    </source>
</evidence>
<keyword evidence="3" id="KW-0472">Membrane</keyword>
<feature type="compositionally biased region" description="Low complexity" evidence="2">
    <location>
        <begin position="1001"/>
        <end position="1014"/>
    </location>
</feature>
<protein>
    <recommendedName>
        <fullName evidence="7">Testis-expressed sequence 2 protein</fullName>
    </recommendedName>
</protein>
<dbReference type="CDD" id="cd21675">
    <property type="entry name" value="SMP_TEX2"/>
    <property type="match status" value="1"/>
</dbReference>
<dbReference type="EMBL" id="CAJNOQ010003440">
    <property type="protein sequence ID" value="CAF1012476.1"/>
    <property type="molecule type" value="Genomic_DNA"/>
</dbReference>
<name>A0A814HN61_9BILA</name>
<comment type="subcellular location">
    <subcellularLocation>
        <location evidence="1">Endoplasmic reticulum membrane</location>
    </subcellularLocation>
</comment>
<feature type="compositionally biased region" description="Basic and acidic residues" evidence="2">
    <location>
        <begin position="1"/>
        <end position="13"/>
    </location>
</feature>
<keyword evidence="3" id="KW-1133">Transmembrane helix</keyword>
<reference evidence="4" key="1">
    <citation type="submission" date="2021-02" db="EMBL/GenBank/DDBJ databases">
        <authorList>
            <person name="Nowell W R."/>
        </authorList>
    </citation>
    <scope>NUCLEOTIDE SEQUENCE</scope>
</reference>